<reference evidence="10 11" key="1">
    <citation type="journal article" date="2015" name="Int. J. Syst. Evol. Microbiol.">
        <title>Carboxylicivirga linearis sp. nov., isolated from a sea cucumber culture pond.</title>
        <authorList>
            <person name="Wang F.Q."/>
            <person name="Zhou Y.X."/>
            <person name="Lin X.Z."/>
            <person name="Chen G.J."/>
            <person name="Du Z.J."/>
        </authorList>
    </citation>
    <scope>NUCLEOTIDE SEQUENCE [LARGE SCALE GENOMIC DNA]</scope>
    <source>
        <strain evidence="10 11">FB218</strain>
    </source>
</reference>
<keyword evidence="5 10" id="KW-0067">ATP-binding</keyword>
<proteinExistence type="predicted"/>
<keyword evidence="6 8" id="KW-1133">Transmembrane helix</keyword>
<sequence length="1034" mass="119506">MSEEILKALIQLFALIAFPRTESQSRRFIVKSFLSQQLNKQLIEEYLKLYDQLYEEHEQRLSDKEKFRKRHSASSVKVLKIATEINEALTYYQKIIVFIQLIEFLNIDFGMSDYEREFIETVAQTFNLPEEEYDSIIGFITSQFEETPDSQDVVIVNNKVQYNNEHHRHLFWENLTGELRILHVKSVSLFVFKFKGSHDLYMNGQLVSDQRVQILRPGSSLRNKRIEPIFYSDVIGQFVDDSIHSPIEFSCKNVEYHFNKTSIGLQKTNFSSRSGKLVGIMGASGAGKSTLVNVLSGINQPTKGQVLINDIDIHKEKSKIEGLIGYVAQDDLLIEELTVYQNLYYNAKLCFDDLPEFQIQRKVLKLLRALGLYDIRFMKVGSPLNKKISGGQRKRLNIALELIREPAILFLDEPTSGLSSRDSDNIMDLLKELSIKGKLVFVVIHQPSSDIFKMFNQLLVLDTGGYLIYDGDPVESVNYFKACINHVNRDESECPTCGNVNSEQILNIVNARILDEYGNFTSTRKIEPSEWYHLFHEGSELNHSNHFEKPISLPSISFRIPGKLKQLFIFLKRDLLSKFANRQYLIINLLETPILALILSSIIKYHNVDSSNTSGYTFANNPNITIYIIMAIIIAIFVGLTVSAEEIINDRKLLKRESFLNLSRSSYLFSKFILLGGLSAIQSLMFVLIANTIIELKGMYWEYWLIFFSSASFANLLGLNISDSFKKTVNVYITIPFLIIPQLILSGVFISFDRLNPNLSTPEKIPFYGELITARWSFEALAVAQFKDNAYESIFYTTDKLKSQANYRKEYWLPALYNHLSTIERSLNNSEKKEKAEYSLEIINTELTKHNSLYPKRNQSLLIPELSNLNDSILLQARKQLDALKVFYKNLYNTADKQQDLKKHQLNSDPEKRAAFIALKNENHNEDLERFVRNTNQFFANKIIEYKGELWQKVDPIFQDPEKPLLKAHFLAPSKKLGNWKIDTFNANLIIIWLINVVLFMSLYVRTLPRLFQLGGYFKDKFNTYIEKHKKADE</sequence>
<dbReference type="Pfam" id="PF01061">
    <property type="entry name" value="ABC2_membrane"/>
    <property type="match status" value="1"/>
</dbReference>
<evidence type="ECO:0000256" key="8">
    <source>
        <dbReference type="SAM" id="Phobius"/>
    </source>
</evidence>
<evidence type="ECO:0000256" key="7">
    <source>
        <dbReference type="ARBA" id="ARBA00023136"/>
    </source>
</evidence>
<dbReference type="RefSeq" id="WP_212217376.1">
    <property type="nucleotide sequence ID" value="NZ_JAGUCO010000018.1"/>
</dbReference>
<evidence type="ECO:0000256" key="1">
    <source>
        <dbReference type="ARBA" id="ARBA00004141"/>
    </source>
</evidence>
<feature type="transmembrane region" description="Helical" evidence="8">
    <location>
        <begin position="668"/>
        <end position="694"/>
    </location>
</feature>
<dbReference type="PANTHER" id="PTHR48041">
    <property type="entry name" value="ABC TRANSPORTER G FAMILY MEMBER 28"/>
    <property type="match status" value="1"/>
</dbReference>
<dbReference type="SMART" id="SM00382">
    <property type="entry name" value="AAA"/>
    <property type="match status" value="1"/>
</dbReference>
<keyword evidence="7 8" id="KW-0472">Membrane</keyword>
<dbReference type="Gene3D" id="3.40.50.300">
    <property type="entry name" value="P-loop containing nucleotide triphosphate hydrolases"/>
    <property type="match status" value="1"/>
</dbReference>
<evidence type="ECO:0000313" key="10">
    <source>
        <dbReference type="EMBL" id="MBS2100105.1"/>
    </source>
</evidence>
<keyword evidence="2" id="KW-0813">Transport</keyword>
<evidence type="ECO:0000313" key="11">
    <source>
        <dbReference type="Proteomes" id="UP000708576"/>
    </source>
</evidence>
<gene>
    <name evidence="10" type="ORF">KEM10_17590</name>
</gene>
<dbReference type="InterPro" id="IPR027417">
    <property type="entry name" value="P-loop_NTPase"/>
</dbReference>
<organism evidence="10 11">
    <name type="scientific">Carboxylicivirga linearis</name>
    <dbReference type="NCBI Taxonomy" id="1628157"/>
    <lineage>
        <taxon>Bacteria</taxon>
        <taxon>Pseudomonadati</taxon>
        <taxon>Bacteroidota</taxon>
        <taxon>Bacteroidia</taxon>
        <taxon>Marinilabiliales</taxon>
        <taxon>Marinilabiliaceae</taxon>
        <taxon>Carboxylicivirga</taxon>
    </lineage>
</organism>
<keyword evidence="3 8" id="KW-0812">Transmembrane</keyword>
<dbReference type="EMBL" id="JAGUCO010000018">
    <property type="protein sequence ID" value="MBS2100105.1"/>
    <property type="molecule type" value="Genomic_DNA"/>
</dbReference>
<comment type="subcellular location">
    <subcellularLocation>
        <location evidence="1">Membrane</location>
        <topology evidence="1">Multi-pass membrane protein</topology>
    </subcellularLocation>
</comment>
<dbReference type="PANTHER" id="PTHR48041:SF139">
    <property type="entry name" value="PROTEIN SCARLET"/>
    <property type="match status" value="1"/>
</dbReference>
<feature type="transmembrane region" description="Helical" evidence="8">
    <location>
        <begin position="624"/>
        <end position="648"/>
    </location>
</feature>
<keyword evidence="4" id="KW-0547">Nucleotide-binding</keyword>
<feature type="transmembrane region" description="Helical" evidence="8">
    <location>
        <begin position="731"/>
        <end position="752"/>
    </location>
</feature>
<evidence type="ECO:0000256" key="2">
    <source>
        <dbReference type="ARBA" id="ARBA00022448"/>
    </source>
</evidence>
<evidence type="ECO:0000259" key="9">
    <source>
        <dbReference type="PROSITE" id="PS50893"/>
    </source>
</evidence>
<dbReference type="SUPFAM" id="SSF52540">
    <property type="entry name" value="P-loop containing nucleoside triphosphate hydrolases"/>
    <property type="match status" value="1"/>
</dbReference>
<dbReference type="Proteomes" id="UP000708576">
    <property type="component" value="Unassembled WGS sequence"/>
</dbReference>
<evidence type="ECO:0000256" key="4">
    <source>
        <dbReference type="ARBA" id="ARBA00022741"/>
    </source>
</evidence>
<comment type="caution">
    <text evidence="10">The sequence shown here is derived from an EMBL/GenBank/DDBJ whole genome shotgun (WGS) entry which is preliminary data.</text>
</comment>
<feature type="transmembrane region" description="Helical" evidence="8">
    <location>
        <begin position="700"/>
        <end position="719"/>
    </location>
</feature>
<evidence type="ECO:0000256" key="5">
    <source>
        <dbReference type="ARBA" id="ARBA00022840"/>
    </source>
</evidence>
<dbReference type="InterPro" id="IPR050352">
    <property type="entry name" value="ABCG_transporters"/>
</dbReference>
<dbReference type="InterPro" id="IPR017871">
    <property type="entry name" value="ABC_transporter-like_CS"/>
</dbReference>
<dbReference type="PROSITE" id="PS00211">
    <property type="entry name" value="ABC_TRANSPORTER_1"/>
    <property type="match status" value="1"/>
</dbReference>
<accession>A0ABS5JYW7</accession>
<dbReference type="InterPro" id="IPR003593">
    <property type="entry name" value="AAA+_ATPase"/>
</dbReference>
<dbReference type="Pfam" id="PF00005">
    <property type="entry name" value="ABC_tran"/>
    <property type="match status" value="1"/>
</dbReference>
<name>A0ABS5JYW7_9BACT</name>
<protein>
    <submittedName>
        <fullName evidence="10">ATP-binding cassette domain-containing protein</fullName>
    </submittedName>
</protein>
<dbReference type="InterPro" id="IPR003439">
    <property type="entry name" value="ABC_transporter-like_ATP-bd"/>
</dbReference>
<evidence type="ECO:0000256" key="3">
    <source>
        <dbReference type="ARBA" id="ARBA00022692"/>
    </source>
</evidence>
<keyword evidence="11" id="KW-1185">Reference proteome</keyword>
<dbReference type="PROSITE" id="PS50893">
    <property type="entry name" value="ABC_TRANSPORTER_2"/>
    <property type="match status" value="1"/>
</dbReference>
<dbReference type="InterPro" id="IPR013525">
    <property type="entry name" value="ABC2_TM"/>
</dbReference>
<evidence type="ECO:0000256" key="6">
    <source>
        <dbReference type="ARBA" id="ARBA00022989"/>
    </source>
</evidence>
<feature type="domain" description="ABC transporter" evidence="9">
    <location>
        <begin position="249"/>
        <end position="489"/>
    </location>
</feature>
<feature type="transmembrane region" description="Helical" evidence="8">
    <location>
        <begin position="985"/>
        <end position="1005"/>
    </location>
</feature>
<dbReference type="GO" id="GO:0005524">
    <property type="term" value="F:ATP binding"/>
    <property type="evidence" value="ECO:0007669"/>
    <property type="project" value="UniProtKB-KW"/>
</dbReference>